<name>A0A9N9Q3S8_9HELO</name>
<evidence type="ECO:0000256" key="5">
    <source>
        <dbReference type="ARBA" id="ARBA00023136"/>
    </source>
</evidence>
<keyword evidence="11" id="KW-1185">Reference proteome</keyword>
<accession>A0A9N9Q3S8</accession>
<dbReference type="SMART" id="SM00326">
    <property type="entry name" value="SH3"/>
    <property type="match status" value="1"/>
</dbReference>
<gene>
    <name evidence="10" type="ORF">HYALB_00001140</name>
</gene>
<dbReference type="EMBL" id="CAJVRM010000045">
    <property type="protein sequence ID" value="CAG8972451.1"/>
    <property type="molecule type" value="Genomic_DNA"/>
</dbReference>
<feature type="region of interest" description="Disordered" evidence="7">
    <location>
        <begin position="147"/>
        <end position="176"/>
    </location>
</feature>
<dbReference type="Gene3D" id="2.30.30.40">
    <property type="entry name" value="SH3 Domains"/>
    <property type="match status" value="1"/>
</dbReference>
<feature type="compositionally biased region" description="Pro residues" evidence="7">
    <location>
        <begin position="506"/>
        <end position="515"/>
    </location>
</feature>
<dbReference type="PANTHER" id="PTHR15549:SF30">
    <property type="entry name" value="MID2 DOMAIN-CONTAINING PROTEIN"/>
    <property type="match status" value="1"/>
</dbReference>
<evidence type="ECO:0000256" key="7">
    <source>
        <dbReference type="SAM" id="MobiDB-lite"/>
    </source>
</evidence>
<dbReference type="OrthoDB" id="5340910at2759"/>
<proteinExistence type="predicted"/>
<dbReference type="InterPro" id="IPR035521">
    <property type="entry name" value="Fus1_SH3"/>
</dbReference>
<feature type="region of interest" description="Disordered" evidence="7">
    <location>
        <begin position="379"/>
        <end position="398"/>
    </location>
</feature>
<sequence length="596" mass="61408">MASHSHFHRLRARRQVIEVEQAIEERAVSIVYVTAPATFDGPIGGYSTVGADEPPAPPTFAPAPVRPTQPPPAPPAAVPTRPAPAPRPLSSVAPSEAPLVDDTPVPTPSAAEAPLSTELPTAITPPSITLSSSIAILAASSALSSPPNGLAASATGSSAKSSSTSEASTSSEGMSGGGKAGIVIGLLLLIGAILAIVLYAFKRRKDANKVALADHEKQEDPFADSVSRAPSIRTNATAPRLSLRPVTQFIPNLMERRVSKGNALMTTSAAPNTEKALPPVQMQRPDTNASNNSANPFGDHARTIDVENANGAPTIPDMTTPVVESVANSRASNGAAVVAAAGTAAGAAAATGLSRGASKCGNGPKPMDFTKAGPFMGPPSPAGTDFSMSSDSPNTPTQTSTAVAIAAAGGPANSVVHRVQLDFKPSMDDELELRAGQLIRLLHEYDDGWALCIRLDRSKQGVVPRTCLSTRPVKPRPQQNSPRTPPGQGRPMTPTGRMTPNGQPQPGNPNRPNGPNPIRSMTPTSPGSQHRAMTPSSQGQGRPQAPSNAQQQVRQNSPPGPTSLNPVNPPYPVDNNGPPRPSVNAPVRKPVPGQAL</sequence>
<feature type="compositionally biased region" description="Pro residues" evidence="7">
    <location>
        <begin position="54"/>
        <end position="87"/>
    </location>
</feature>
<dbReference type="AlphaFoldDB" id="A0A9N9Q3S8"/>
<dbReference type="InterPro" id="IPR051694">
    <property type="entry name" value="Immunoregulatory_rcpt-like"/>
</dbReference>
<reference evidence="10" key="1">
    <citation type="submission" date="2021-07" db="EMBL/GenBank/DDBJ databases">
        <authorList>
            <person name="Durling M."/>
        </authorList>
    </citation>
    <scope>NUCLEOTIDE SEQUENCE</scope>
</reference>
<keyword evidence="5 8" id="KW-0472">Membrane</keyword>
<dbReference type="Pfam" id="PF14604">
    <property type="entry name" value="SH3_9"/>
    <property type="match status" value="1"/>
</dbReference>
<feature type="compositionally biased region" description="Polar residues" evidence="7">
    <location>
        <begin position="386"/>
        <end position="398"/>
    </location>
</feature>
<feature type="transmembrane region" description="Helical" evidence="8">
    <location>
        <begin position="180"/>
        <end position="201"/>
    </location>
</feature>
<feature type="compositionally biased region" description="Polar residues" evidence="7">
    <location>
        <begin position="519"/>
        <end position="528"/>
    </location>
</feature>
<evidence type="ECO:0000256" key="3">
    <source>
        <dbReference type="ARBA" id="ARBA00022692"/>
    </source>
</evidence>
<evidence type="ECO:0000313" key="11">
    <source>
        <dbReference type="Proteomes" id="UP000701801"/>
    </source>
</evidence>
<keyword evidence="3 8" id="KW-0812">Transmembrane</keyword>
<feature type="region of interest" description="Disordered" evidence="7">
    <location>
        <begin position="466"/>
        <end position="596"/>
    </location>
</feature>
<feature type="compositionally biased region" description="Polar residues" evidence="7">
    <location>
        <begin position="534"/>
        <end position="557"/>
    </location>
</feature>
<feature type="region of interest" description="Disordered" evidence="7">
    <location>
        <begin position="44"/>
        <end position="116"/>
    </location>
</feature>
<evidence type="ECO:0000256" key="6">
    <source>
        <dbReference type="PROSITE-ProRule" id="PRU00192"/>
    </source>
</evidence>
<evidence type="ECO:0000256" key="8">
    <source>
        <dbReference type="SAM" id="Phobius"/>
    </source>
</evidence>
<evidence type="ECO:0000259" key="9">
    <source>
        <dbReference type="PROSITE" id="PS50002"/>
    </source>
</evidence>
<feature type="compositionally biased region" description="Low complexity" evidence="7">
    <location>
        <begin position="147"/>
        <end position="173"/>
    </location>
</feature>
<dbReference type="CDD" id="cd11854">
    <property type="entry name" value="SH3_Fus1p"/>
    <property type="match status" value="1"/>
</dbReference>
<dbReference type="InterPro" id="IPR001452">
    <property type="entry name" value="SH3_domain"/>
</dbReference>
<dbReference type="PANTHER" id="PTHR15549">
    <property type="entry name" value="PAIRED IMMUNOGLOBULIN-LIKE TYPE 2 RECEPTOR"/>
    <property type="match status" value="1"/>
</dbReference>
<dbReference type="GO" id="GO:0071944">
    <property type="term" value="C:cell periphery"/>
    <property type="evidence" value="ECO:0007669"/>
    <property type="project" value="UniProtKB-ARBA"/>
</dbReference>
<dbReference type="InterPro" id="IPR036028">
    <property type="entry name" value="SH3-like_dom_sf"/>
</dbReference>
<dbReference type="GO" id="GO:0016020">
    <property type="term" value="C:membrane"/>
    <property type="evidence" value="ECO:0007669"/>
    <property type="project" value="UniProtKB-SubCell"/>
</dbReference>
<dbReference type="SUPFAM" id="SSF50044">
    <property type="entry name" value="SH3-domain"/>
    <property type="match status" value="1"/>
</dbReference>
<evidence type="ECO:0000256" key="1">
    <source>
        <dbReference type="ARBA" id="ARBA00004167"/>
    </source>
</evidence>
<keyword evidence="4 8" id="KW-1133">Transmembrane helix</keyword>
<dbReference type="PROSITE" id="PS50002">
    <property type="entry name" value="SH3"/>
    <property type="match status" value="1"/>
</dbReference>
<dbReference type="Proteomes" id="UP000701801">
    <property type="component" value="Unassembled WGS sequence"/>
</dbReference>
<protein>
    <recommendedName>
        <fullName evidence="9">SH3 domain-containing protein</fullName>
    </recommendedName>
</protein>
<organism evidence="10 11">
    <name type="scientific">Hymenoscyphus albidus</name>
    <dbReference type="NCBI Taxonomy" id="595503"/>
    <lineage>
        <taxon>Eukaryota</taxon>
        <taxon>Fungi</taxon>
        <taxon>Dikarya</taxon>
        <taxon>Ascomycota</taxon>
        <taxon>Pezizomycotina</taxon>
        <taxon>Leotiomycetes</taxon>
        <taxon>Helotiales</taxon>
        <taxon>Helotiaceae</taxon>
        <taxon>Hymenoscyphus</taxon>
    </lineage>
</organism>
<evidence type="ECO:0000256" key="2">
    <source>
        <dbReference type="ARBA" id="ARBA00022443"/>
    </source>
</evidence>
<comment type="subcellular location">
    <subcellularLocation>
        <location evidence="1">Membrane</location>
        <topology evidence="1">Single-pass membrane protein</topology>
    </subcellularLocation>
</comment>
<evidence type="ECO:0000256" key="4">
    <source>
        <dbReference type="ARBA" id="ARBA00022989"/>
    </source>
</evidence>
<feature type="domain" description="SH3" evidence="9">
    <location>
        <begin position="412"/>
        <end position="473"/>
    </location>
</feature>
<evidence type="ECO:0000313" key="10">
    <source>
        <dbReference type="EMBL" id="CAG8972451.1"/>
    </source>
</evidence>
<keyword evidence="2 6" id="KW-0728">SH3 domain</keyword>
<comment type="caution">
    <text evidence="10">The sequence shown here is derived from an EMBL/GenBank/DDBJ whole genome shotgun (WGS) entry which is preliminary data.</text>
</comment>